<keyword evidence="2 7" id="KW-0813">Transport</keyword>
<dbReference type="Pfam" id="PF10070">
    <property type="entry name" value="DabA"/>
    <property type="match status" value="1"/>
</dbReference>
<feature type="binding site" evidence="7">
    <location>
        <position position="871"/>
    </location>
    <ligand>
        <name>Zn(2+)</name>
        <dbReference type="ChEBI" id="CHEBI:29105"/>
    </ligand>
</feature>
<feature type="transmembrane region" description="Helical" evidence="9">
    <location>
        <begin position="393"/>
        <end position="410"/>
    </location>
</feature>
<feature type="transmembrane region" description="Helical" evidence="9">
    <location>
        <begin position="85"/>
        <end position="102"/>
    </location>
</feature>
<comment type="subunit">
    <text evidence="7">Forms a complex with DabB.</text>
</comment>
<dbReference type="InterPro" id="IPR001750">
    <property type="entry name" value="ND/Mrp_TM"/>
</dbReference>
<evidence type="ECO:0000259" key="10">
    <source>
        <dbReference type="Pfam" id="PF00361"/>
    </source>
</evidence>
<dbReference type="Pfam" id="PF00361">
    <property type="entry name" value="Proton_antipo_M"/>
    <property type="match status" value="1"/>
</dbReference>
<reference evidence="12" key="1">
    <citation type="journal article" date="2019" name="Int. J. Syst. Evol. Microbiol.">
        <title>The Global Catalogue of Microorganisms (GCM) 10K type strain sequencing project: providing services to taxonomists for standard genome sequencing and annotation.</title>
        <authorList>
            <consortium name="The Broad Institute Genomics Platform"/>
            <consortium name="The Broad Institute Genome Sequencing Center for Infectious Disease"/>
            <person name="Wu L."/>
            <person name="Ma J."/>
        </authorList>
    </citation>
    <scope>NUCLEOTIDE SEQUENCE [LARGE SCALE GENOMIC DNA]</scope>
    <source>
        <strain evidence="12">CGMCC 4.7317</strain>
    </source>
</reference>
<evidence type="ECO:0000256" key="5">
    <source>
        <dbReference type="ARBA" id="ARBA00022833"/>
    </source>
</evidence>
<keyword evidence="12" id="KW-1185">Reference proteome</keyword>
<evidence type="ECO:0000313" key="11">
    <source>
        <dbReference type="EMBL" id="MFC6239655.1"/>
    </source>
</evidence>
<feature type="domain" description="NADH:quinone oxidoreductase/Mrp antiporter transmembrane" evidence="10">
    <location>
        <begin position="105"/>
        <end position="324"/>
    </location>
</feature>
<comment type="subcellular location">
    <subcellularLocation>
        <location evidence="7">Cell membrane</location>
        <topology evidence="7">Peripheral membrane protein</topology>
    </subcellularLocation>
    <subcellularLocation>
        <location evidence="1">Endomembrane system</location>
        <topology evidence="1">Multi-pass membrane protein</topology>
    </subcellularLocation>
    <subcellularLocation>
        <location evidence="8">Membrane</location>
        <topology evidence="8">Multi-pass membrane protein</topology>
    </subcellularLocation>
</comment>
<feature type="transmembrane region" description="Helical" evidence="9">
    <location>
        <begin position="281"/>
        <end position="301"/>
    </location>
</feature>
<gene>
    <name evidence="7" type="primary">dabA</name>
    <name evidence="11" type="ORF">ACFQGU_17420</name>
</gene>
<evidence type="ECO:0000256" key="8">
    <source>
        <dbReference type="RuleBase" id="RU000320"/>
    </source>
</evidence>
<feature type="transmembrane region" description="Helical" evidence="9">
    <location>
        <begin position="145"/>
        <end position="164"/>
    </location>
</feature>
<proteinExistence type="inferred from homology"/>
<keyword evidence="3 7" id="KW-1003">Cell membrane</keyword>
<evidence type="ECO:0000256" key="6">
    <source>
        <dbReference type="ARBA" id="ARBA00023136"/>
    </source>
</evidence>
<name>A0ABW1T6C2_9ACTN</name>
<evidence type="ECO:0000256" key="3">
    <source>
        <dbReference type="ARBA" id="ARBA00022475"/>
    </source>
</evidence>
<keyword evidence="6 7" id="KW-0472">Membrane</keyword>
<feature type="transmembrane region" description="Helical" evidence="9">
    <location>
        <begin position="363"/>
        <end position="381"/>
    </location>
</feature>
<dbReference type="PRINTS" id="PR01434">
    <property type="entry name" value="NADHDHGNASE5"/>
</dbReference>
<evidence type="ECO:0000256" key="4">
    <source>
        <dbReference type="ARBA" id="ARBA00022723"/>
    </source>
</evidence>
<feature type="binding site" evidence="7">
    <location>
        <position position="869"/>
    </location>
    <ligand>
        <name>Zn(2+)</name>
        <dbReference type="ChEBI" id="CHEBI:29105"/>
    </ligand>
</feature>
<feature type="transmembrane region" description="Helical" evidence="9">
    <location>
        <begin position="57"/>
        <end position="73"/>
    </location>
</feature>
<comment type="cofactor">
    <cofactor evidence="7">
        <name>Zn(2+)</name>
        <dbReference type="ChEBI" id="CHEBI:29105"/>
    </cofactor>
</comment>
<dbReference type="PANTHER" id="PTHR38344">
    <property type="entry name" value="UPF0753 PROTEIN AQ_863"/>
    <property type="match status" value="1"/>
</dbReference>
<comment type="function">
    <text evidence="7">Part of an energy-coupled inorganic carbon pump.</text>
</comment>
<feature type="binding site" evidence="7">
    <location>
        <position position="1051"/>
    </location>
    <ligand>
        <name>Zn(2+)</name>
        <dbReference type="ChEBI" id="CHEBI:29105"/>
    </ligand>
</feature>
<dbReference type="Proteomes" id="UP001596138">
    <property type="component" value="Unassembled WGS sequence"/>
</dbReference>
<feature type="transmembrane region" description="Helical" evidence="9">
    <location>
        <begin position="430"/>
        <end position="450"/>
    </location>
</feature>
<evidence type="ECO:0000256" key="9">
    <source>
        <dbReference type="SAM" id="Phobius"/>
    </source>
</evidence>
<evidence type="ECO:0000313" key="12">
    <source>
        <dbReference type="Proteomes" id="UP001596138"/>
    </source>
</evidence>
<protein>
    <recommendedName>
        <fullName evidence="7">Probable inorganic carbon transporter subunit DabA</fullName>
    </recommendedName>
</protein>
<keyword evidence="8 9" id="KW-0812">Transmembrane</keyword>
<dbReference type="EMBL" id="JBHSTI010000058">
    <property type="protein sequence ID" value="MFC6239655.1"/>
    <property type="molecule type" value="Genomic_DNA"/>
</dbReference>
<feature type="transmembrane region" description="Helical" evidence="9">
    <location>
        <begin position="214"/>
        <end position="236"/>
    </location>
</feature>
<evidence type="ECO:0000256" key="2">
    <source>
        <dbReference type="ARBA" id="ARBA00022448"/>
    </source>
</evidence>
<feature type="transmembrane region" description="Helical" evidence="9">
    <location>
        <begin position="170"/>
        <end position="193"/>
    </location>
</feature>
<dbReference type="RefSeq" id="WP_386768969.1">
    <property type="nucleotide sequence ID" value="NZ_JBHSTI010000058.1"/>
</dbReference>
<feature type="binding site" evidence="7">
    <location>
        <position position="1036"/>
    </location>
    <ligand>
        <name>Zn(2+)</name>
        <dbReference type="ChEBI" id="CHEBI:29105"/>
    </ligand>
</feature>
<feature type="transmembrane region" description="Helical" evidence="9">
    <location>
        <begin position="242"/>
        <end position="260"/>
    </location>
</feature>
<evidence type="ECO:0000256" key="1">
    <source>
        <dbReference type="ARBA" id="ARBA00004127"/>
    </source>
</evidence>
<comment type="similarity">
    <text evidence="7">Belongs to the inorganic carbon transporter (TC 9.A.2) DabA family.</text>
</comment>
<comment type="caution">
    <text evidence="11">The sequence shown here is derived from an EMBL/GenBank/DDBJ whole genome shotgun (WGS) entry which is preliminary data.</text>
</comment>
<accession>A0ABW1T6C2</accession>
<dbReference type="PANTHER" id="PTHR38344:SF1">
    <property type="entry name" value="INORGANIC CARBON TRANSPORTER SUBUNIT DABA-RELATED"/>
    <property type="match status" value="1"/>
</dbReference>
<dbReference type="InterPro" id="IPR018752">
    <property type="entry name" value="DabA"/>
</dbReference>
<keyword evidence="4 7" id="KW-0479">Metal-binding</keyword>
<dbReference type="HAMAP" id="MF_01871">
    <property type="entry name" value="DabA"/>
    <property type="match status" value="1"/>
</dbReference>
<organism evidence="11 12">
    <name type="scientific">Longivirga aurantiaca</name>
    <dbReference type="NCBI Taxonomy" id="1837743"/>
    <lineage>
        <taxon>Bacteria</taxon>
        <taxon>Bacillati</taxon>
        <taxon>Actinomycetota</taxon>
        <taxon>Actinomycetes</taxon>
        <taxon>Sporichthyales</taxon>
        <taxon>Sporichthyaceae</taxon>
        <taxon>Longivirga</taxon>
    </lineage>
</organism>
<keyword evidence="5 7" id="KW-0862">Zinc</keyword>
<sequence length="1377" mass="141050">MSPLRVTTTALTLTALGSVLLLATVLVNGPVTADLGAVDAGPFGTATVGLGLDAVRAMLLVLVTGVGAVVAAYSRRNLAGQARLARFAVLQLVVVLGLALAVSAASLPLLALGWIASGLAMSGLVEHAGGDRARAASRWVRRRLLVGDLALVAAVVVSGAWLGVLDVAALGAAAGTGAAAEVVAVLVVLAGAVRSALVPAHRWLPEVAEAPSPVSALLHAGFVNGIGILALLLWPLLSVSGAARGLAFALGLATVVIATAQLRVRSDVKGRLASSTSAQMGYLAVTLGLGLPAAALIHLLGHGMWKAGLFLGAGGAIERARAARAPHASRRDPRAWLAAALGVLVVLLAAGLPLAWAEPLLSMPAYLLPVAVAALAAAVAARAAATGRRAGSVVVALAAATGYVLAVRLADHALADVLGWSPPAWGEPGTALLAGAVAGLLLVGAVGWLLDARLRRGAMPGLAARVGRSVHAPVAALPRIALPAPVPGSGLPAPEPALVVEATVTAAEVVAPSWPLAAFVASNPLAGLEHLDFADAVDAAAATWGARTEIDAALLRASLDDGVLDPAALQRVAATVAPGLDLPLQGCVRERSALVAAALLAEEPPQDDVDWVRSALGARSWGRSRRRLVSSPAEAAADGRPELVALDSRGRDLVATYAARSYGAASWPSPYPGVWDAVRGDAAHLDRLLRTRGAAGWVASMPVAPAEAVAEALARCGVLADDVVPALSRVLARDPGWVAHLAWRRRVGRADGVVELLDLLAARLVLESLVVAAAGPRAALVRDVEDDLAPVVAMLIRASGAPRDSVAPAALDALREIAVEMLEEGLGLLRLRALEESYRRPLIQHLAARAEVLAGAPVAGQADAQVVACIDVRSERLRRALEARGPWETLGAAGFFGLPLAHCSASGALTERLPALLRPAHVVSEPQRATPWAESVLGETSDAVHAVELAPAAPFALAEAAGWVSGPSALLHTVLPRLWGQVRPGGESVPEGVLDLEQGSGAPAGFGLDELVAAAAAFLRTTGLLHPAPVVLLLGHGGHAANNPHVAAYDCGACGGFAGDVSARAMAQVLNDPRVRDGLRAQGIDLPAATWFGAALHDTTRDRVSMLVDVPPACADVVARLLDDVAGACDAVAAERAPLLPERLPADTARLRGALDSRAVDWAQVRPEWGLARNAAIVIGPRSLTDALDLDGRVFLQSYRAELDEDGSSLDFLMSAPLVVAQWISSQYWCSTVDPLRFGAGDKTTHNVLTSASGEPAPLTAVVTGARGDLRIGLPWQAVSASAPSGGRWTERPFHEPLRLLAVIHASTSAVEAVLARRPEVARLVLGGWVSLVVLDPATGAAWRRDPEAGWVPAEHVVGGHAVLDRAGDEVPGSNVG</sequence>
<evidence type="ECO:0000256" key="7">
    <source>
        <dbReference type="HAMAP-Rule" id="MF_01871"/>
    </source>
</evidence>
<feature type="transmembrane region" description="Helical" evidence="9">
    <location>
        <begin position="108"/>
        <end position="125"/>
    </location>
</feature>
<keyword evidence="9" id="KW-1133">Transmembrane helix</keyword>
<feature type="transmembrane region" description="Helical" evidence="9">
    <location>
        <begin position="335"/>
        <end position="357"/>
    </location>
</feature>